<evidence type="ECO:0000256" key="1">
    <source>
        <dbReference type="ARBA" id="ARBA00023002"/>
    </source>
</evidence>
<dbReference type="InterPro" id="IPR013786">
    <property type="entry name" value="AcylCoA_DH/ox_N"/>
</dbReference>
<evidence type="ECO:0000259" key="4">
    <source>
        <dbReference type="Pfam" id="PF08028"/>
    </source>
</evidence>
<dbReference type="InterPro" id="IPR036250">
    <property type="entry name" value="AcylCo_DH-like_C"/>
</dbReference>
<evidence type="ECO:0000313" key="8">
    <source>
        <dbReference type="Proteomes" id="UP001231166"/>
    </source>
</evidence>
<dbReference type="GO" id="GO:0033539">
    <property type="term" value="P:fatty acid beta-oxidation using acyl-CoA dehydrogenase"/>
    <property type="evidence" value="ECO:0007669"/>
    <property type="project" value="TreeGrafter"/>
</dbReference>
<dbReference type="InterPro" id="IPR037069">
    <property type="entry name" value="AcylCoA_DH/ox_N_sf"/>
</dbReference>
<dbReference type="Proteomes" id="UP001231166">
    <property type="component" value="Plasmid pRho-VOC14-C342"/>
</dbReference>
<dbReference type="SUPFAM" id="SSF47203">
    <property type="entry name" value="Acyl-CoA dehydrogenase C-terminal domain-like"/>
    <property type="match status" value="1"/>
</dbReference>
<dbReference type="PIRSF" id="PIRSF016578">
    <property type="entry name" value="HsaA"/>
    <property type="match status" value="1"/>
</dbReference>
<keyword evidence="7" id="KW-1185">Reference proteome</keyword>
<sequence length="404" mass="43752">MTAVQERASAAEQQLASRRELLSAAKDLVPLLRKNADQAERDRRLPEENVTALREGGFFKLTTPRRFGGHQANMRTYIEVTAELARGCSSSAWVTMILAGGNYAAGLYSEKAQKEVWDNDPEAAIAGVLTPNATSRKVEGGQVITGKWAFASGSYQAQWIVLAFPLVNEQGEAIDQGLALVPMSELSIEDTWYVAGMQGTGSNTVVAEDVFVPAHRILAMSKVAQGQYESEFTEETEYHSAAVSALTLAVVGPQLGMAQAALERVLEIVAQGKPIAYSFYERSADAPSYQLNIADAASLIDRARLLALRAADDIDEAGLSGKYPDILVRARIRMDIGQAAKLSREAVDLLLNVGGAGSFAQANSLQRIWRDIETASRHGYVNTDLSRELYGKALLGIEEQVAPF</sequence>
<dbReference type="GO" id="GO:0005737">
    <property type="term" value="C:cytoplasm"/>
    <property type="evidence" value="ECO:0007669"/>
    <property type="project" value="TreeGrafter"/>
</dbReference>
<organism evidence="6 8">
    <name type="scientific">Rhodococcus opacus</name>
    <name type="common">Nocardia opaca</name>
    <dbReference type="NCBI Taxonomy" id="37919"/>
    <lineage>
        <taxon>Bacteria</taxon>
        <taxon>Bacillati</taxon>
        <taxon>Actinomycetota</taxon>
        <taxon>Actinomycetes</taxon>
        <taxon>Mycobacteriales</taxon>
        <taxon>Nocardiaceae</taxon>
        <taxon>Rhodococcus</taxon>
    </lineage>
</organism>
<dbReference type="EMBL" id="JAPWIS010000017">
    <property type="protein sequence ID" value="MCZ4587532.1"/>
    <property type="molecule type" value="Genomic_DNA"/>
</dbReference>
<dbReference type="EMBL" id="CP130954">
    <property type="protein sequence ID" value="WLF51466.1"/>
    <property type="molecule type" value="Genomic_DNA"/>
</dbReference>
<feature type="domain" description="Acyl-CoA dehydrogenase/oxidase N-terminal" evidence="3">
    <location>
        <begin position="32"/>
        <end position="117"/>
    </location>
</feature>
<keyword evidence="1" id="KW-0560">Oxidoreductase</keyword>
<dbReference type="PANTHER" id="PTHR48083">
    <property type="entry name" value="MEDIUM-CHAIN SPECIFIC ACYL-COA DEHYDROGENASE, MITOCHONDRIAL-RELATED"/>
    <property type="match status" value="1"/>
</dbReference>
<dbReference type="Gene3D" id="2.40.110.10">
    <property type="entry name" value="Butyryl-CoA Dehydrogenase, subunit A, domain 2"/>
    <property type="match status" value="1"/>
</dbReference>
<dbReference type="InterPro" id="IPR046373">
    <property type="entry name" value="Acyl-CoA_Oxase/DH_mid-dom_sf"/>
</dbReference>
<dbReference type="GO" id="GO:0016712">
    <property type="term" value="F:oxidoreductase activity, acting on paired donors, with incorporation or reduction of molecular oxygen, reduced flavin or flavoprotein as one donor, and incorporation of one atom of oxygen"/>
    <property type="evidence" value="ECO:0007669"/>
    <property type="project" value="TreeGrafter"/>
</dbReference>
<dbReference type="Gene3D" id="1.20.140.10">
    <property type="entry name" value="Butyryl-CoA Dehydrogenase, subunit A, domain 3"/>
    <property type="match status" value="1"/>
</dbReference>
<dbReference type="GO" id="GO:0050660">
    <property type="term" value="F:flavin adenine dinucleotide binding"/>
    <property type="evidence" value="ECO:0007669"/>
    <property type="project" value="InterPro"/>
</dbReference>
<dbReference type="Pfam" id="PF08028">
    <property type="entry name" value="Acyl-CoA_dh_2"/>
    <property type="match status" value="1"/>
</dbReference>
<evidence type="ECO:0000313" key="5">
    <source>
        <dbReference type="EMBL" id="MCZ4587532.1"/>
    </source>
</evidence>
<reference evidence="6" key="2">
    <citation type="submission" date="2023-07" db="EMBL/GenBank/DDBJ databases">
        <title>Genomic analysis of Rhodococcus opacus VOC-14 with glycol ethers degradation activity.</title>
        <authorList>
            <person name="Narkevich D.A."/>
            <person name="Hlushen A.M."/>
            <person name="Akhremchuk A.E."/>
            <person name="Sikolenko M.A."/>
            <person name="Valentovich L.N."/>
        </authorList>
    </citation>
    <scope>NUCLEOTIDE SEQUENCE</scope>
    <source>
        <strain evidence="6">VOC-14</strain>
        <plasmid evidence="6">pRho-VOC14-C342</plasmid>
    </source>
</reference>
<keyword evidence="6" id="KW-0614">Plasmid</keyword>
<dbReference type="Pfam" id="PF02771">
    <property type="entry name" value="Acyl-CoA_dh_N"/>
    <property type="match status" value="1"/>
</dbReference>
<dbReference type="GO" id="GO:0003995">
    <property type="term" value="F:acyl-CoA dehydrogenase activity"/>
    <property type="evidence" value="ECO:0007669"/>
    <property type="project" value="TreeGrafter"/>
</dbReference>
<comment type="similarity">
    <text evidence="2">Belongs to the HpaH/HsaA monooxygenase family.</text>
</comment>
<feature type="domain" description="Acyl-CoA dehydrogenase C-terminal" evidence="4">
    <location>
        <begin position="250"/>
        <end position="382"/>
    </location>
</feature>
<name>A0AAX3YSW4_RHOOP</name>
<evidence type="ECO:0000259" key="3">
    <source>
        <dbReference type="Pfam" id="PF02771"/>
    </source>
</evidence>
<dbReference type="AlphaFoldDB" id="A0AAX3YSW4"/>
<dbReference type="SUPFAM" id="SSF56645">
    <property type="entry name" value="Acyl-CoA dehydrogenase NM domain-like"/>
    <property type="match status" value="1"/>
</dbReference>
<proteinExistence type="inferred from homology"/>
<dbReference type="Gene3D" id="1.10.540.10">
    <property type="entry name" value="Acyl-CoA dehydrogenase/oxidase, N-terminal domain"/>
    <property type="match status" value="1"/>
</dbReference>
<dbReference type="Proteomes" id="UP001066327">
    <property type="component" value="Unassembled WGS sequence"/>
</dbReference>
<gene>
    <name evidence="5" type="ORF">O4328_28255</name>
    <name evidence="6" type="ORF">Q5707_38005</name>
</gene>
<dbReference type="PANTHER" id="PTHR48083:SF19">
    <property type="entry name" value="FLAVIN-DEPENDENT MONOOXYGENASE, OXYGENASE SUBUNIT HSAA"/>
    <property type="match status" value="1"/>
</dbReference>
<evidence type="ECO:0000313" key="6">
    <source>
        <dbReference type="EMBL" id="WLF51466.1"/>
    </source>
</evidence>
<protein>
    <submittedName>
        <fullName evidence="6">Acyl-CoA dehydrogenase family protein</fullName>
    </submittedName>
</protein>
<dbReference type="InterPro" id="IPR009100">
    <property type="entry name" value="AcylCoA_DH/oxidase_NM_dom_sf"/>
</dbReference>
<evidence type="ECO:0000256" key="2">
    <source>
        <dbReference type="ARBA" id="ARBA00049661"/>
    </source>
</evidence>
<dbReference type="InterPro" id="IPR013107">
    <property type="entry name" value="Acyl-CoA_DH_C"/>
</dbReference>
<accession>A0AAX3YSW4</accession>
<geneLocation type="plasmid" evidence="6 8">
    <name>pRho-VOC14-C342</name>
</geneLocation>
<dbReference type="InterPro" id="IPR050741">
    <property type="entry name" value="Acyl-CoA_dehydrogenase"/>
</dbReference>
<dbReference type="RefSeq" id="WP_269591885.1">
    <property type="nucleotide sequence ID" value="NZ_CP130954.1"/>
</dbReference>
<reference evidence="5" key="1">
    <citation type="submission" date="2022-12" db="EMBL/GenBank/DDBJ databases">
        <authorList>
            <person name="Krivoruchko A.V."/>
            <person name="Elkin A."/>
        </authorList>
    </citation>
    <scope>NUCLEOTIDE SEQUENCE</scope>
    <source>
        <strain evidence="5">IEGM 249</strain>
    </source>
</reference>
<evidence type="ECO:0000313" key="7">
    <source>
        <dbReference type="Proteomes" id="UP001066327"/>
    </source>
</evidence>